<dbReference type="OMA" id="KCASCFY"/>
<dbReference type="Proteomes" id="UP000007267">
    <property type="component" value="Unassembled WGS sequence"/>
</dbReference>
<dbReference type="EMBL" id="AGCU01101741">
    <property type="status" value="NOT_ANNOTATED_CDS"/>
    <property type="molecule type" value="Genomic_DNA"/>
</dbReference>
<dbReference type="Pfam" id="PF00400">
    <property type="entry name" value="WD40"/>
    <property type="match status" value="1"/>
</dbReference>
<dbReference type="InterPro" id="IPR001680">
    <property type="entry name" value="WD40_rpt"/>
</dbReference>
<keyword evidence="1" id="KW-0677">Repeat</keyword>
<organism evidence="2 3">
    <name type="scientific">Pelodiscus sinensis</name>
    <name type="common">Chinese softshell turtle</name>
    <name type="synonym">Trionyx sinensis</name>
    <dbReference type="NCBI Taxonomy" id="13735"/>
    <lineage>
        <taxon>Eukaryota</taxon>
        <taxon>Metazoa</taxon>
        <taxon>Chordata</taxon>
        <taxon>Craniata</taxon>
        <taxon>Vertebrata</taxon>
        <taxon>Euteleostomi</taxon>
        <taxon>Archelosauria</taxon>
        <taxon>Testudinata</taxon>
        <taxon>Testudines</taxon>
        <taxon>Cryptodira</taxon>
        <taxon>Trionychia</taxon>
        <taxon>Trionychidae</taxon>
        <taxon>Pelodiscus</taxon>
    </lineage>
</organism>
<evidence type="ECO:0000256" key="1">
    <source>
        <dbReference type="ARBA" id="ARBA00022737"/>
    </source>
</evidence>
<keyword evidence="3" id="KW-1185">Reference proteome</keyword>
<evidence type="ECO:0000313" key="2">
    <source>
        <dbReference type="Ensembl" id="ENSPSIP00000009372.1"/>
    </source>
</evidence>
<proteinExistence type="predicted"/>
<reference evidence="3" key="1">
    <citation type="submission" date="2011-10" db="EMBL/GenBank/DDBJ databases">
        <authorList>
            <consortium name="Soft-shell Turtle Genome Consortium"/>
        </authorList>
    </citation>
    <scope>NUCLEOTIDE SEQUENCE [LARGE SCALE GENOMIC DNA]</scope>
    <source>
        <strain evidence="3">Daiwa-1</strain>
    </source>
</reference>
<reference evidence="2" key="4">
    <citation type="submission" date="2025-09" db="UniProtKB">
        <authorList>
            <consortium name="Ensembl"/>
        </authorList>
    </citation>
    <scope>IDENTIFICATION</scope>
</reference>
<dbReference type="InterPro" id="IPR051242">
    <property type="entry name" value="WD-EF-hand_domain"/>
</dbReference>
<dbReference type="HOGENOM" id="CLU_1921960_0_0_1"/>
<dbReference type="PANTHER" id="PTHR44324:SF4">
    <property type="entry name" value="WD40 REPEAT DOMAIN 95"/>
    <property type="match status" value="1"/>
</dbReference>
<dbReference type="eggNOG" id="KOG0266">
    <property type="taxonomic scope" value="Eukaryota"/>
</dbReference>
<dbReference type="PANTHER" id="PTHR44324">
    <property type="entry name" value="WD40 REPEAT DOMAIN 95"/>
    <property type="match status" value="1"/>
</dbReference>
<protein>
    <submittedName>
        <fullName evidence="2">Uncharacterized protein</fullName>
    </submittedName>
</protein>
<dbReference type="SUPFAM" id="SSF50978">
    <property type="entry name" value="WD40 repeat-like"/>
    <property type="match status" value="1"/>
</dbReference>
<name>K7FMW2_PELSI</name>
<dbReference type="GeneTree" id="ENSGT00940000162967"/>
<dbReference type="STRING" id="13735.ENSPSIP00000009372"/>
<evidence type="ECO:0000313" key="3">
    <source>
        <dbReference type="Proteomes" id="UP000007267"/>
    </source>
</evidence>
<dbReference type="Ensembl" id="ENSPSIT00000009419.1">
    <property type="protein sequence ID" value="ENSPSIP00000009372.1"/>
    <property type="gene ID" value="ENSPSIG00000008539.1"/>
</dbReference>
<sequence length="132" mass="15261">FSQSRMKSHISSIAVIADDSFLYAADDEGYVYVYSIKDYALQDPEQESPKCASCFYIHFHFGRVEVVDEEKVLLSSSIDCTVRLWSLDGEYIEIFGQAEPWEIFTPASWKHPRVPYEILLHPQSIPIHPMQE</sequence>
<dbReference type="InterPro" id="IPR036322">
    <property type="entry name" value="WD40_repeat_dom_sf"/>
</dbReference>
<accession>K7FMW2</accession>
<reference evidence="3" key="2">
    <citation type="journal article" date="2013" name="Nat. Genet.">
        <title>The draft genomes of soft-shell turtle and green sea turtle yield insights into the development and evolution of the turtle-specific body plan.</title>
        <authorList>
            <person name="Wang Z."/>
            <person name="Pascual-Anaya J."/>
            <person name="Zadissa A."/>
            <person name="Li W."/>
            <person name="Niimura Y."/>
            <person name="Huang Z."/>
            <person name="Li C."/>
            <person name="White S."/>
            <person name="Xiong Z."/>
            <person name="Fang D."/>
            <person name="Wang B."/>
            <person name="Ming Y."/>
            <person name="Chen Y."/>
            <person name="Zheng Y."/>
            <person name="Kuraku S."/>
            <person name="Pignatelli M."/>
            <person name="Herrero J."/>
            <person name="Beal K."/>
            <person name="Nozawa M."/>
            <person name="Li Q."/>
            <person name="Wang J."/>
            <person name="Zhang H."/>
            <person name="Yu L."/>
            <person name="Shigenobu S."/>
            <person name="Wang J."/>
            <person name="Liu J."/>
            <person name="Flicek P."/>
            <person name="Searle S."/>
            <person name="Wang J."/>
            <person name="Kuratani S."/>
            <person name="Yin Y."/>
            <person name="Aken B."/>
            <person name="Zhang G."/>
            <person name="Irie N."/>
        </authorList>
    </citation>
    <scope>NUCLEOTIDE SEQUENCE [LARGE SCALE GENOMIC DNA]</scope>
    <source>
        <strain evidence="3">Daiwa-1</strain>
    </source>
</reference>
<dbReference type="Gene3D" id="2.130.10.10">
    <property type="entry name" value="YVTN repeat-like/Quinoprotein amine dehydrogenase"/>
    <property type="match status" value="1"/>
</dbReference>
<dbReference type="InterPro" id="IPR015943">
    <property type="entry name" value="WD40/YVTN_repeat-like_dom_sf"/>
</dbReference>
<dbReference type="AlphaFoldDB" id="K7FMW2"/>
<reference evidence="2" key="3">
    <citation type="submission" date="2025-08" db="UniProtKB">
        <authorList>
            <consortium name="Ensembl"/>
        </authorList>
    </citation>
    <scope>IDENTIFICATION</scope>
</reference>